<accession>A0A9P7RWJ5</accession>
<protein>
    <submittedName>
        <fullName evidence="8">Uncharacterized protein</fullName>
    </submittedName>
</protein>
<evidence type="ECO:0000256" key="7">
    <source>
        <dbReference type="SAM" id="Phobius"/>
    </source>
</evidence>
<dbReference type="GO" id="GO:0140107">
    <property type="term" value="F:high-affinity potassium ion transmembrane transporter activity"/>
    <property type="evidence" value="ECO:0007669"/>
    <property type="project" value="TreeGrafter"/>
</dbReference>
<dbReference type="Pfam" id="PF02386">
    <property type="entry name" value="TrkH"/>
    <property type="match status" value="1"/>
</dbReference>
<keyword evidence="9" id="KW-1185">Reference proteome</keyword>
<proteinExistence type="predicted"/>
<name>A0A9P7RWJ5_9AGAR</name>
<feature type="transmembrane region" description="Helical" evidence="7">
    <location>
        <begin position="62"/>
        <end position="79"/>
    </location>
</feature>
<dbReference type="OrthoDB" id="9999863at2759"/>
<dbReference type="GeneID" id="66079249"/>
<keyword evidence="2" id="KW-0813">Transport</keyword>
<reference evidence="8" key="1">
    <citation type="journal article" date="2021" name="Genome Biol. Evol.">
        <title>The assembled and annotated genome of the fairy-ring fungus Marasmius oreades.</title>
        <authorList>
            <person name="Hiltunen M."/>
            <person name="Ament-Velasquez S.L."/>
            <person name="Johannesson H."/>
        </authorList>
    </citation>
    <scope>NUCLEOTIDE SEQUENCE</scope>
    <source>
        <strain evidence="8">03SP1</strain>
    </source>
</reference>
<dbReference type="GO" id="GO:0030007">
    <property type="term" value="P:intracellular potassium ion homeostasis"/>
    <property type="evidence" value="ECO:0007669"/>
    <property type="project" value="TreeGrafter"/>
</dbReference>
<keyword evidence="4 7" id="KW-1133">Transmembrane helix</keyword>
<dbReference type="KEGG" id="more:E1B28_010173"/>
<evidence type="ECO:0000313" key="8">
    <source>
        <dbReference type="EMBL" id="KAG7091119.1"/>
    </source>
</evidence>
<evidence type="ECO:0000256" key="3">
    <source>
        <dbReference type="ARBA" id="ARBA00022692"/>
    </source>
</evidence>
<dbReference type="InterPro" id="IPR051143">
    <property type="entry name" value="TrkH_K-transport"/>
</dbReference>
<comment type="subcellular location">
    <subcellularLocation>
        <location evidence="1">Membrane</location>
        <topology evidence="1">Multi-pass membrane protein</topology>
    </subcellularLocation>
</comment>
<evidence type="ECO:0000256" key="6">
    <source>
        <dbReference type="ARBA" id="ARBA00023136"/>
    </source>
</evidence>
<evidence type="ECO:0000256" key="4">
    <source>
        <dbReference type="ARBA" id="ARBA00022989"/>
    </source>
</evidence>
<keyword evidence="6 7" id="KW-0472">Membrane</keyword>
<dbReference type="GO" id="GO:0005886">
    <property type="term" value="C:plasma membrane"/>
    <property type="evidence" value="ECO:0007669"/>
    <property type="project" value="TreeGrafter"/>
</dbReference>
<keyword evidence="3 7" id="KW-0812">Transmembrane</keyword>
<gene>
    <name evidence="8" type="ORF">E1B28_010173</name>
</gene>
<dbReference type="GO" id="GO:1990573">
    <property type="term" value="P:potassium ion import across plasma membrane"/>
    <property type="evidence" value="ECO:0007669"/>
    <property type="project" value="TreeGrafter"/>
</dbReference>
<evidence type="ECO:0000313" key="9">
    <source>
        <dbReference type="Proteomes" id="UP001049176"/>
    </source>
</evidence>
<evidence type="ECO:0000256" key="1">
    <source>
        <dbReference type="ARBA" id="ARBA00004141"/>
    </source>
</evidence>
<dbReference type="Proteomes" id="UP001049176">
    <property type="component" value="Chromosome 6"/>
</dbReference>
<dbReference type="AlphaFoldDB" id="A0A9P7RWJ5"/>
<feature type="transmembrane region" description="Helical" evidence="7">
    <location>
        <begin position="91"/>
        <end position="115"/>
    </location>
</feature>
<evidence type="ECO:0000256" key="2">
    <source>
        <dbReference type="ARBA" id="ARBA00022448"/>
    </source>
</evidence>
<comment type="caution">
    <text evidence="8">The sequence shown here is derived from an EMBL/GenBank/DDBJ whole genome shotgun (WGS) entry which is preliminary data.</text>
</comment>
<keyword evidence="5" id="KW-0406">Ion transport</keyword>
<dbReference type="PANTHER" id="PTHR31064">
    <property type="entry name" value="POTASSIUM TRANSPORT PROTEIN DDB_G0292412-RELATED"/>
    <property type="match status" value="1"/>
</dbReference>
<dbReference type="InterPro" id="IPR003445">
    <property type="entry name" value="Cat_transpt"/>
</dbReference>
<organism evidence="8 9">
    <name type="scientific">Marasmius oreades</name>
    <name type="common">fairy-ring Marasmius</name>
    <dbReference type="NCBI Taxonomy" id="181124"/>
    <lineage>
        <taxon>Eukaryota</taxon>
        <taxon>Fungi</taxon>
        <taxon>Dikarya</taxon>
        <taxon>Basidiomycota</taxon>
        <taxon>Agaricomycotina</taxon>
        <taxon>Agaricomycetes</taxon>
        <taxon>Agaricomycetidae</taxon>
        <taxon>Agaricales</taxon>
        <taxon>Marasmiineae</taxon>
        <taxon>Marasmiaceae</taxon>
        <taxon>Marasmius</taxon>
    </lineage>
</organism>
<evidence type="ECO:0000256" key="5">
    <source>
        <dbReference type="ARBA" id="ARBA00023065"/>
    </source>
</evidence>
<dbReference type="EMBL" id="CM032186">
    <property type="protein sequence ID" value="KAG7091119.1"/>
    <property type="molecule type" value="Genomic_DNA"/>
</dbReference>
<dbReference type="RefSeq" id="XP_043007589.1">
    <property type="nucleotide sequence ID" value="XM_043155125.1"/>
</dbReference>
<sequence>MMYISVYPIAMSVRSTNVYEEQSLGVYPGSHPDDEESFDHAADTSRVTMWSRYLTMHARRQLAFDMWWLCLALFLICIIERHELVNPDYASWFNIFNIIFEVVSAYGTVGLTLGIPTANYSFCGSFRPLSKLIVCLVMLRGRHRGLPVAIDRAVMLPQEFEKHDEVLSDDAASQFYARSTSRYHHLSGGYMRREPSIVEEYRDDARSEE</sequence>
<dbReference type="PANTHER" id="PTHR31064:SF30">
    <property type="entry name" value="HIGH-AFFINITY POTASSIUM TRANSPORT PROTEIN-RELATED"/>
    <property type="match status" value="1"/>
</dbReference>